<evidence type="ECO:0000256" key="5">
    <source>
        <dbReference type="ARBA" id="ARBA00023136"/>
    </source>
</evidence>
<dbReference type="InterPro" id="IPR037185">
    <property type="entry name" value="EmrE-like"/>
</dbReference>
<sequence>MRIYLAYISIVLLWATTPLAIKWSTEGTGFLFAAAGRMTIGLACLLLMLALSRQRLAWHRKALQTYLAVAVQIYGSMLAVYWAAPFIPSGWISVIFGLSPLMTALLAAIWLGERSLTPGNLLAYVLGISGLWIMFGSAMQLGHNAVLGIVGVLVSTFLQAISSVWVKRIAGKIPALSQVTGGLLLSVPVYLITWALLDGHWPADISSIGLASIVYLGMIATTVGFVLYYYLLIHQSATRVALITLISPVMALLLGHAVNHEPLTIKVVAGTLLILCALLAHTFSGRLNSSK</sequence>
<feature type="transmembrane region" description="Helical" evidence="6">
    <location>
        <begin position="173"/>
        <end position="196"/>
    </location>
</feature>
<keyword evidence="9" id="KW-1185">Reference proteome</keyword>
<dbReference type="PANTHER" id="PTHR32322:SF2">
    <property type="entry name" value="EAMA DOMAIN-CONTAINING PROTEIN"/>
    <property type="match status" value="1"/>
</dbReference>
<evidence type="ECO:0000256" key="2">
    <source>
        <dbReference type="ARBA" id="ARBA00007362"/>
    </source>
</evidence>
<feature type="transmembrane region" description="Helical" evidence="6">
    <location>
        <begin position="63"/>
        <end position="84"/>
    </location>
</feature>
<dbReference type="Pfam" id="PF00892">
    <property type="entry name" value="EamA"/>
    <property type="match status" value="2"/>
</dbReference>
<evidence type="ECO:0000256" key="3">
    <source>
        <dbReference type="ARBA" id="ARBA00022692"/>
    </source>
</evidence>
<dbReference type="EMBL" id="PTIY01000010">
    <property type="protein sequence ID" value="PPK69322.1"/>
    <property type="molecule type" value="Genomic_DNA"/>
</dbReference>
<proteinExistence type="inferred from homology"/>
<protein>
    <submittedName>
        <fullName evidence="8">EamA domain-containing membrane protein RarD</fullName>
    </submittedName>
</protein>
<dbReference type="SUPFAM" id="SSF103481">
    <property type="entry name" value="Multidrug resistance efflux transporter EmrE"/>
    <property type="match status" value="2"/>
</dbReference>
<evidence type="ECO:0000256" key="1">
    <source>
        <dbReference type="ARBA" id="ARBA00004141"/>
    </source>
</evidence>
<gene>
    <name evidence="8" type="ORF">B0F88_110108</name>
</gene>
<evidence type="ECO:0000259" key="7">
    <source>
        <dbReference type="Pfam" id="PF00892"/>
    </source>
</evidence>
<feature type="transmembrane region" description="Helical" evidence="6">
    <location>
        <begin position="90"/>
        <end position="109"/>
    </location>
</feature>
<feature type="domain" description="EamA" evidence="7">
    <location>
        <begin position="147"/>
        <end position="279"/>
    </location>
</feature>
<name>A0A2S6GVR1_9GAMM</name>
<evidence type="ECO:0000256" key="6">
    <source>
        <dbReference type="SAM" id="Phobius"/>
    </source>
</evidence>
<comment type="subcellular location">
    <subcellularLocation>
        <location evidence="1">Membrane</location>
        <topology evidence="1">Multi-pass membrane protein</topology>
    </subcellularLocation>
</comment>
<keyword evidence="4 6" id="KW-1133">Transmembrane helix</keyword>
<keyword evidence="5 6" id="KW-0472">Membrane</keyword>
<feature type="domain" description="EamA" evidence="7">
    <location>
        <begin position="3"/>
        <end position="135"/>
    </location>
</feature>
<dbReference type="InterPro" id="IPR000620">
    <property type="entry name" value="EamA_dom"/>
</dbReference>
<feature type="transmembrane region" description="Helical" evidence="6">
    <location>
        <begin position="145"/>
        <end position="166"/>
    </location>
</feature>
<comment type="caution">
    <text evidence="8">The sequence shown here is derived from an EMBL/GenBank/DDBJ whole genome shotgun (WGS) entry which is preliminary data.</text>
</comment>
<feature type="transmembrane region" description="Helical" evidence="6">
    <location>
        <begin position="264"/>
        <end position="283"/>
    </location>
</feature>
<dbReference type="OrthoDB" id="9776210at2"/>
<feature type="transmembrane region" description="Helical" evidence="6">
    <location>
        <begin position="240"/>
        <end position="258"/>
    </location>
</feature>
<organism evidence="8 9">
    <name type="scientific">Methylobacter tundripaludum</name>
    <dbReference type="NCBI Taxonomy" id="173365"/>
    <lineage>
        <taxon>Bacteria</taxon>
        <taxon>Pseudomonadati</taxon>
        <taxon>Pseudomonadota</taxon>
        <taxon>Gammaproteobacteria</taxon>
        <taxon>Methylococcales</taxon>
        <taxon>Methylococcaceae</taxon>
        <taxon>Methylobacter</taxon>
    </lineage>
</organism>
<dbReference type="RefSeq" id="WP_104424359.1">
    <property type="nucleotide sequence ID" value="NZ_PTIY01000010.1"/>
</dbReference>
<evidence type="ECO:0000313" key="9">
    <source>
        <dbReference type="Proteomes" id="UP000238071"/>
    </source>
</evidence>
<accession>A0A2S6GVR1</accession>
<feature type="transmembrane region" description="Helical" evidence="6">
    <location>
        <begin position="121"/>
        <end position="139"/>
    </location>
</feature>
<evidence type="ECO:0000313" key="8">
    <source>
        <dbReference type="EMBL" id="PPK69322.1"/>
    </source>
</evidence>
<keyword evidence="3 6" id="KW-0812">Transmembrane</keyword>
<dbReference type="PANTHER" id="PTHR32322">
    <property type="entry name" value="INNER MEMBRANE TRANSPORTER"/>
    <property type="match status" value="1"/>
</dbReference>
<feature type="transmembrane region" description="Helical" evidence="6">
    <location>
        <begin position="30"/>
        <end position="51"/>
    </location>
</feature>
<dbReference type="GO" id="GO:0016020">
    <property type="term" value="C:membrane"/>
    <property type="evidence" value="ECO:0007669"/>
    <property type="project" value="UniProtKB-SubCell"/>
</dbReference>
<feature type="transmembrane region" description="Helical" evidence="6">
    <location>
        <begin position="208"/>
        <end position="233"/>
    </location>
</feature>
<evidence type="ECO:0000256" key="4">
    <source>
        <dbReference type="ARBA" id="ARBA00022989"/>
    </source>
</evidence>
<dbReference type="Proteomes" id="UP000238071">
    <property type="component" value="Unassembled WGS sequence"/>
</dbReference>
<reference evidence="8 9" key="1">
    <citation type="submission" date="2018-02" db="EMBL/GenBank/DDBJ databases">
        <title>Subsurface microbial communities from deep shales in Ohio and West Virginia, USA.</title>
        <authorList>
            <person name="Wrighton K."/>
        </authorList>
    </citation>
    <scope>NUCLEOTIDE SEQUENCE [LARGE SCALE GENOMIC DNA]</scope>
    <source>
        <strain evidence="8 9">OWC-G53F</strain>
    </source>
</reference>
<dbReference type="InterPro" id="IPR050638">
    <property type="entry name" value="AA-Vitamin_Transporters"/>
</dbReference>
<dbReference type="AlphaFoldDB" id="A0A2S6GVR1"/>
<comment type="similarity">
    <text evidence="2">Belongs to the EamA transporter family.</text>
</comment>